<dbReference type="GO" id="GO:0006508">
    <property type="term" value="P:proteolysis"/>
    <property type="evidence" value="ECO:0007669"/>
    <property type="project" value="UniProtKB-KW"/>
</dbReference>
<feature type="domain" description="Peptidase M41 FtsH extracellular" evidence="5">
    <location>
        <begin position="32"/>
        <end position="87"/>
    </location>
</feature>
<dbReference type="GO" id="GO:0005524">
    <property type="term" value="F:ATP binding"/>
    <property type="evidence" value="ECO:0007669"/>
    <property type="project" value="InterPro"/>
</dbReference>
<gene>
    <name evidence="6" type="ORF">Q31a_19440</name>
</gene>
<dbReference type="RefSeq" id="WP_145076695.1">
    <property type="nucleotide sequence ID" value="NZ_CP036298.1"/>
</dbReference>
<evidence type="ECO:0000256" key="3">
    <source>
        <dbReference type="SAM" id="MobiDB-lite"/>
    </source>
</evidence>
<evidence type="ECO:0000256" key="2">
    <source>
        <dbReference type="ARBA" id="ARBA00022801"/>
    </source>
</evidence>
<evidence type="ECO:0000313" key="7">
    <source>
        <dbReference type="Proteomes" id="UP000318017"/>
    </source>
</evidence>
<keyword evidence="1" id="KW-0645">Protease</keyword>
<protein>
    <recommendedName>
        <fullName evidence="5">Peptidase M41 FtsH extracellular domain-containing protein</fullName>
    </recommendedName>
</protein>
<evidence type="ECO:0000256" key="1">
    <source>
        <dbReference type="ARBA" id="ARBA00022670"/>
    </source>
</evidence>
<dbReference type="GO" id="GO:0004176">
    <property type="term" value="F:ATP-dependent peptidase activity"/>
    <property type="evidence" value="ECO:0007669"/>
    <property type="project" value="InterPro"/>
</dbReference>
<keyword evidence="4" id="KW-0472">Membrane</keyword>
<dbReference type="InterPro" id="IPR011546">
    <property type="entry name" value="Pept_M41_FtsH_extracell"/>
</dbReference>
<evidence type="ECO:0000313" key="6">
    <source>
        <dbReference type="EMBL" id="QDV23641.1"/>
    </source>
</evidence>
<keyword evidence="4" id="KW-0812">Transmembrane</keyword>
<feature type="transmembrane region" description="Helical" evidence="4">
    <location>
        <begin position="28"/>
        <end position="45"/>
    </location>
</feature>
<name>A0A518G4W9_9BACT</name>
<keyword evidence="2" id="KW-0378">Hydrolase</keyword>
<organism evidence="6 7">
    <name type="scientific">Aureliella helgolandensis</name>
    <dbReference type="NCBI Taxonomy" id="2527968"/>
    <lineage>
        <taxon>Bacteria</taxon>
        <taxon>Pseudomonadati</taxon>
        <taxon>Planctomycetota</taxon>
        <taxon>Planctomycetia</taxon>
        <taxon>Pirellulales</taxon>
        <taxon>Pirellulaceae</taxon>
        <taxon>Aureliella</taxon>
    </lineage>
</organism>
<dbReference type="GO" id="GO:0016020">
    <property type="term" value="C:membrane"/>
    <property type="evidence" value="ECO:0007669"/>
    <property type="project" value="InterPro"/>
</dbReference>
<dbReference type="EMBL" id="CP036298">
    <property type="protein sequence ID" value="QDV23641.1"/>
    <property type="molecule type" value="Genomic_DNA"/>
</dbReference>
<accession>A0A518G4W9</accession>
<keyword evidence="4" id="KW-1133">Transmembrane helix</keyword>
<feature type="region of interest" description="Disordered" evidence="3">
    <location>
        <begin position="1"/>
        <end position="24"/>
    </location>
</feature>
<dbReference type="GO" id="GO:0004222">
    <property type="term" value="F:metalloendopeptidase activity"/>
    <property type="evidence" value="ECO:0007669"/>
    <property type="project" value="InterPro"/>
</dbReference>
<evidence type="ECO:0000259" key="5">
    <source>
        <dbReference type="Pfam" id="PF06480"/>
    </source>
</evidence>
<dbReference type="Proteomes" id="UP000318017">
    <property type="component" value="Chromosome"/>
</dbReference>
<dbReference type="Pfam" id="PF06480">
    <property type="entry name" value="FtsH_ext"/>
    <property type="match status" value="1"/>
</dbReference>
<evidence type="ECO:0000256" key="4">
    <source>
        <dbReference type="SAM" id="Phobius"/>
    </source>
</evidence>
<reference evidence="6 7" key="1">
    <citation type="submission" date="2019-02" db="EMBL/GenBank/DDBJ databases">
        <title>Deep-cultivation of Planctomycetes and their phenomic and genomic characterization uncovers novel biology.</title>
        <authorList>
            <person name="Wiegand S."/>
            <person name="Jogler M."/>
            <person name="Boedeker C."/>
            <person name="Pinto D."/>
            <person name="Vollmers J."/>
            <person name="Rivas-Marin E."/>
            <person name="Kohn T."/>
            <person name="Peeters S.H."/>
            <person name="Heuer A."/>
            <person name="Rast P."/>
            <person name="Oberbeckmann S."/>
            <person name="Bunk B."/>
            <person name="Jeske O."/>
            <person name="Meyerdierks A."/>
            <person name="Storesund J.E."/>
            <person name="Kallscheuer N."/>
            <person name="Luecker S."/>
            <person name="Lage O.M."/>
            <person name="Pohl T."/>
            <person name="Merkel B.J."/>
            <person name="Hornburger P."/>
            <person name="Mueller R.-W."/>
            <person name="Bruemmer F."/>
            <person name="Labrenz M."/>
            <person name="Spormann A.M."/>
            <person name="Op den Camp H."/>
            <person name="Overmann J."/>
            <person name="Amann R."/>
            <person name="Jetten M.S.M."/>
            <person name="Mascher T."/>
            <person name="Medema M.H."/>
            <person name="Devos D.P."/>
            <person name="Kaster A.-K."/>
            <person name="Ovreas L."/>
            <person name="Rohde M."/>
            <person name="Galperin M.Y."/>
            <person name="Jogler C."/>
        </authorList>
    </citation>
    <scope>NUCLEOTIDE SEQUENCE [LARGE SCALE GENOMIC DNA]</scope>
    <source>
        <strain evidence="6 7">Q31a</strain>
    </source>
</reference>
<sequence>MDKNEPTPSKSPKQKSEADSPPGPSTDWRTMIWFAMLALLMVWVWQDFSRALNIHTIPYSQFKSYVASGAVKECEIQETEILGSAEVAESDAVELGEAKAVGAKRAVVNASDEMPTRPSGCSFECREIRGSREKTGKKEIRRSVGRALCSSSRLLS</sequence>
<dbReference type="AlphaFoldDB" id="A0A518G4W9"/>
<proteinExistence type="predicted"/>
<feature type="compositionally biased region" description="Polar residues" evidence="3">
    <location>
        <begin position="1"/>
        <end position="11"/>
    </location>
</feature>
<keyword evidence="7" id="KW-1185">Reference proteome</keyword>
<dbReference type="KEGG" id="ahel:Q31a_19440"/>
<dbReference type="GO" id="GO:0008270">
    <property type="term" value="F:zinc ion binding"/>
    <property type="evidence" value="ECO:0007669"/>
    <property type="project" value="InterPro"/>
</dbReference>